<dbReference type="InterPro" id="IPR005625">
    <property type="entry name" value="PepSY-ass_TM"/>
</dbReference>
<evidence type="ECO:0000256" key="1">
    <source>
        <dbReference type="SAM" id="Phobius"/>
    </source>
</evidence>
<dbReference type="eggNOG" id="COG3182">
    <property type="taxonomic scope" value="Bacteria"/>
</dbReference>
<protein>
    <recommendedName>
        <fullName evidence="4">PepSY domain-containing protein</fullName>
    </recommendedName>
</protein>
<evidence type="ECO:0000313" key="2">
    <source>
        <dbReference type="EMBL" id="KEO84115.1"/>
    </source>
</evidence>
<keyword evidence="1" id="KW-0812">Transmembrane</keyword>
<accession>A0A074LU81</accession>
<keyword evidence="3" id="KW-1185">Reference proteome</keyword>
<reference evidence="2 3" key="1">
    <citation type="journal article" date="2013" name="Int. J. Syst. Evol. Microbiol.">
        <title>Tumebacillus flagellatus sp. nov., an alpha-amylase/pullulanase-producing bacterium isolated from cassava wastewater.</title>
        <authorList>
            <person name="Wang Q."/>
            <person name="Xie N."/>
            <person name="Qin Y."/>
            <person name="Shen N."/>
            <person name="Zhu J."/>
            <person name="Mi H."/>
            <person name="Huang R."/>
        </authorList>
    </citation>
    <scope>NUCLEOTIDE SEQUENCE [LARGE SCALE GENOMIC DNA]</scope>
    <source>
        <strain evidence="2 3">GST4</strain>
    </source>
</reference>
<name>A0A074LU81_9BACL</name>
<feature type="transmembrane region" description="Helical" evidence="1">
    <location>
        <begin position="54"/>
        <end position="71"/>
    </location>
</feature>
<dbReference type="PANTHER" id="PTHR34219:SF1">
    <property type="entry name" value="PEPSY DOMAIN-CONTAINING PROTEIN"/>
    <property type="match status" value="1"/>
</dbReference>
<evidence type="ECO:0008006" key="4">
    <source>
        <dbReference type="Google" id="ProtNLM"/>
    </source>
</evidence>
<dbReference type="Proteomes" id="UP000027931">
    <property type="component" value="Unassembled WGS sequence"/>
</dbReference>
<keyword evidence="1" id="KW-0472">Membrane</keyword>
<feature type="transmembrane region" description="Helical" evidence="1">
    <location>
        <begin position="94"/>
        <end position="118"/>
    </location>
</feature>
<proteinExistence type="predicted"/>
<comment type="caution">
    <text evidence="2">The sequence shown here is derived from an EMBL/GenBank/DDBJ whole genome shotgun (WGS) entry which is preliminary data.</text>
</comment>
<dbReference type="STRING" id="1157490.EL26_06525"/>
<evidence type="ECO:0000313" key="3">
    <source>
        <dbReference type="Proteomes" id="UP000027931"/>
    </source>
</evidence>
<dbReference type="PANTHER" id="PTHR34219">
    <property type="entry name" value="IRON-REGULATED INNER MEMBRANE PROTEIN-RELATED"/>
    <property type="match status" value="1"/>
</dbReference>
<gene>
    <name evidence="2" type="ORF">EL26_06525</name>
</gene>
<dbReference type="AlphaFoldDB" id="A0A074LU81"/>
<keyword evidence="1" id="KW-1133">Transmembrane helix</keyword>
<sequence>MAAFDDMPSGPSGVYTVYVSTERPQDQATLHIDQYSGQVLADLRYKDYGMTAKLISLGVVGLSSTGVILWWERKPASKVGAPAWPASYKVPKGILVLVILLGVLFPLAGASMLVVLVLEQVLRKAKSISRAKAT</sequence>
<dbReference type="EMBL" id="JMIR01000006">
    <property type="protein sequence ID" value="KEO84115.1"/>
    <property type="molecule type" value="Genomic_DNA"/>
</dbReference>
<organism evidence="2 3">
    <name type="scientific">Tumebacillus flagellatus</name>
    <dbReference type="NCBI Taxonomy" id="1157490"/>
    <lineage>
        <taxon>Bacteria</taxon>
        <taxon>Bacillati</taxon>
        <taxon>Bacillota</taxon>
        <taxon>Bacilli</taxon>
        <taxon>Bacillales</taxon>
        <taxon>Alicyclobacillaceae</taxon>
        <taxon>Tumebacillus</taxon>
    </lineage>
</organism>